<name>X1DFG4_9ZZZZ</name>
<gene>
    <name evidence="1" type="ORF">S01H4_55529</name>
</gene>
<protein>
    <submittedName>
        <fullName evidence="1">Uncharacterized protein</fullName>
    </submittedName>
</protein>
<proteinExistence type="predicted"/>
<comment type="caution">
    <text evidence="1">The sequence shown here is derived from an EMBL/GenBank/DDBJ whole genome shotgun (WGS) entry which is preliminary data.</text>
</comment>
<dbReference type="EMBL" id="BART01032056">
    <property type="protein sequence ID" value="GAH07030.1"/>
    <property type="molecule type" value="Genomic_DNA"/>
</dbReference>
<dbReference type="AlphaFoldDB" id="X1DFG4"/>
<accession>X1DFG4</accession>
<organism evidence="1">
    <name type="scientific">marine sediment metagenome</name>
    <dbReference type="NCBI Taxonomy" id="412755"/>
    <lineage>
        <taxon>unclassified sequences</taxon>
        <taxon>metagenomes</taxon>
        <taxon>ecological metagenomes</taxon>
    </lineage>
</organism>
<evidence type="ECO:0000313" key="1">
    <source>
        <dbReference type="EMBL" id="GAH07030.1"/>
    </source>
</evidence>
<sequence>MGRRLFPAIEGPSGFDITTGQILPIKEYKRRQEARQRFAEKVEIKTQKGLEFIGIKEPKIKGAIGAAISFPVREPVKTRVLLVTGAALPKVIGGITSYATGISGGLGTLTQATIGAGGVMLGAKWAKDIEIEYKAAETELAKGRVLGTAAAEVALLGGVRTKPAVTFKRPLPKITKQMEAEL</sequence>
<feature type="non-terminal residue" evidence="1">
    <location>
        <position position="182"/>
    </location>
</feature>
<reference evidence="1" key="1">
    <citation type="journal article" date="2014" name="Front. Microbiol.">
        <title>High frequency of phylogenetically diverse reductive dehalogenase-homologous genes in deep subseafloor sedimentary metagenomes.</title>
        <authorList>
            <person name="Kawai M."/>
            <person name="Futagami T."/>
            <person name="Toyoda A."/>
            <person name="Takaki Y."/>
            <person name="Nishi S."/>
            <person name="Hori S."/>
            <person name="Arai W."/>
            <person name="Tsubouchi T."/>
            <person name="Morono Y."/>
            <person name="Uchiyama I."/>
            <person name="Ito T."/>
            <person name="Fujiyama A."/>
            <person name="Inagaki F."/>
            <person name="Takami H."/>
        </authorList>
    </citation>
    <scope>NUCLEOTIDE SEQUENCE</scope>
    <source>
        <strain evidence="1">Expedition CK06-06</strain>
    </source>
</reference>